<dbReference type="PROSITE" id="PS50865">
    <property type="entry name" value="ZF_MYND_2"/>
    <property type="match status" value="1"/>
</dbReference>
<dbReference type="GO" id="GO:0008270">
    <property type="term" value="F:zinc ion binding"/>
    <property type="evidence" value="ECO:0007669"/>
    <property type="project" value="UniProtKB-KW"/>
</dbReference>
<evidence type="ECO:0000313" key="6">
    <source>
        <dbReference type="EMBL" id="KIM90308.1"/>
    </source>
</evidence>
<feature type="non-terminal residue" evidence="6">
    <location>
        <position position="199"/>
    </location>
</feature>
<organism evidence="6 7">
    <name type="scientific">Piloderma croceum (strain F 1598)</name>
    <dbReference type="NCBI Taxonomy" id="765440"/>
    <lineage>
        <taxon>Eukaryota</taxon>
        <taxon>Fungi</taxon>
        <taxon>Dikarya</taxon>
        <taxon>Basidiomycota</taxon>
        <taxon>Agaricomycotina</taxon>
        <taxon>Agaricomycetes</taxon>
        <taxon>Agaricomycetidae</taxon>
        <taxon>Atheliales</taxon>
        <taxon>Atheliaceae</taxon>
        <taxon>Piloderma</taxon>
    </lineage>
</organism>
<evidence type="ECO:0000313" key="7">
    <source>
        <dbReference type="Proteomes" id="UP000054166"/>
    </source>
</evidence>
<proteinExistence type="predicted"/>
<evidence type="ECO:0000256" key="4">
    <source>
        <dbReference type="PROSITE-ProRule" id="PRU00134"/>
    </source>
</evidence>
<accession>A0A0C3BUS9</accession>
<reference evidence="7" key="2">
    <citation type="submission" date="2015-01" db="EMBL/GenBank/DDBJ databases">
        <title>Evolutionary Origins and Diversification of the Mycorrhizal Mutualists.</title>
        <authorList>
            <consortium name="DOE Joint Genome Institute"/>
            <consortium name="Mycorrhizal Genomics Consortium"/>
            <person name="Kohler A."/>
            <person name="Kuo A."/>
            <person name="Nagy L.G."/>
            <person name="Floudas D."/>
            <person name="Copeland A."/>
            <person name="Barry K.W."/>
            <person name="Cichocki N."/>
            <person name="Veneault-Fourrey C."/>
            <person name="LaButti K."/>
            <person name="Lindquist E.A."/>
            <person name="Lipzen A."/>
            <person name="Lundell T."/>
            <person name="Morin E."/>
            <person name="Murat C."/>
            <person name="Riley R."/>
            <person name="Ohm R."/>
            <person name="Sun H."/>
            <person name="Tunlid A."/>
            <person name="Henrissat B."/>
            <person name="Grigoriev I.V."/>
            <person name="Hibbett D.S."/>
            <person name="Martin F."/>
        </authorList>
    </citation>
    <scope>NUCLEOTIDE SEQUENCE [LARGE SCALE GENOMIC DNA]</scope>
    <source>
        <strain evidence="7">F 1598</strain>
    </source>
</reference>
<reference evidence="6 7" key="1">
    <citation type="submission" date="2014-04" db="EMBL/GenBank/DDBJ databases">
        <authorList>
            <consortium name="DOE Joint Genome Institute"/>
            <person name="Kuo A."/>
            <person name="Tarkka M."/>
            <person name="Buscot F."/>
            <person name="Kohler A."/>
            <person name="Nagy L.G."/>
            <person name="Floudas D."/>
            <person name="Copeland A."/>
            <person name="Barry K.W."/>
            <person name="Cichocki N."/>
            <person name="Veneault-Fourrey C."/>
            <person name="LaButti K."/>
            <person name="Lindquist E.A."/>
            <person name="Lipzen A."/>
            <person name="Lundell T."/>
            <person name="Morin E."/>
            <person name="Murat C."/>
            <person name="Sun H."/>
            <person name="Tunlid A."/>
            <person name="Henrissat B."/>
            <person name="Grigoriev I.V."/>
            <person name="Hibbett D.S."/>
            <person name="Martin F."/>
            <person name="Nordberg H.P."/>
            <person name="Cantor M.N."/>
            <person name="Hua S.X."/>
        </authorList>
    </citation>
    <scope>NUCLEOTIDE SEQUENCE [LARGE SCALE GENOMIC DNA]</scope>
    <source>
        <strain evidence="6 7">F 1598</strain>
    </source>
</reference>
<dbReference type="AlphaFoldDB" id="A0A0C3BUS9"/>
<evidence type="ECO:0000256" key="3">
    <source>
        <dbReference type="ARBA" id="ARBA00022833"/>
    </source>
</evidence>
<dbReference type="InParanoid" id="A0A0C3BUS9"/>
<keyword evidence="3" id="KW-0862">Zinc</keyword>
<dbReference type="Gene3D" id="6.10.140.2220">
    <property type="match status" value="1"/>
</dbReference>
<evidence type="ECO:0000256" key="2">
    <source>
        <dbReference type="ARBA" id="ARBA00022771"/>
    </source>
</evidence>
<dbReference type="EMBL" id="KN832973">
    <property type="protein sequence ID" value="KIM90308.1"/>
    <property type="molecule type" value="Genomic_DNA"/>
</dbReference>
<protein>
    <recommendedName>
        <fullName evidence="5">MYND-type domain-containing protein</fullName>
    </recommendedName>
</protein>
<keyword evidence="1" id="KW-0479">Metal-binding</keyword>
<keyword evidence="2 4" id="KW-0863">Zinc-finger</keyword>
<dbReference type="HOGENOM" id="CLU_1375163_0_0_1"/>
<dbReference type="SUPFAM" id="SSF144232">
    <property type="entry name" value="HIT/MYND zinc finger-like"/>
    <property type="match status" value="1"/>
</dbReference>
<gene>
    <name evidence="6" type="ORF">PILCRDRAFT_812050</name>
</gene>
<feature type="domain" description="MYND-type" evidence="5">
    <location>
        <begin position="50"/>
        <end position="92"/>
    </location>
</feature>
<dbReference type="Pfam" id="PF01753">
    <property type="entry name" value="zf-MYND"/>
    <property type="match status" value="1"/>
</dbReference>
<dbReference type="InterPro" id="IPR002893">
    <property type="entry name" value="Znf_MYND"/>
</dbReference>
<name>A0A0C3BUS9_PILCF</name>
<evidence type="ECO:0000259" key="5">
    <source>
        <dbReference type="PROSITE" id="PS50865"/>
    </source>
</evidence>
<keyword evidence="7" id="KW-1185">Reference proteome</keyword>
<dbReference type="Proteomes" id="UP000054166">
    <property type="component" value="Unassembled WGS sequence"/>
</dbReference>
<feature type="non-terminal residue" evidence="6">
    <location>
        <position position="1"/>
    </location>
</feature>
<evidence type="ECO:0000256" key="1">
    <source>
        <dbReference type="ARBA" id="ARBA00022723"/>
    </source>
</evidence>
<dbReference type="OrthoDB" id="549788at2759"/>
<sequence length="199" mass="23515">DGLEDRFLRAGDGPLAQKWSNFKEVVEERELLIPWDDECRSKNRLRAYNNHRCRRKEETEGSFKRCGGCLSSHYCSSFCQKEHWKREHKTYCQRVQAWRQGGAMCPWLARDTHLMRTVVNTDLEIRHYEVHSVKRNQDLDIVIVHFDYTIVPSITSCSLDDNGERKIRAKWDGVVDYARRTNSNLIRRWLVPTGETSKL</sequence>